<proteinExistence type="inferred from homology"/>
<evidence type="ECO:0000256" key="4">
    <source>
        <dbReference type="ARBA" id="ARBA00022824"/>
    </source>
</evidence>
<dbReference type="InterPro" id="IPR005606">
    <property type="entry name" value="Sec20"/>
</dbReference>
<dbReference type="AlphaFoldDB" id="A0A096PAS0"/>
<dbReference type="GO" id="GO:0006890">
    <property type="term" value="P:retrograde vesicle-mediated transport, Golgi to endoplasmic reticulum"/>
    <property type="evidence" value="ECO:0007669"/>
    <property type="project" value="InterPro"/>
</dbReference>
<evidence type="ECO:0000313" key="15">
    <source>
        <dbReference type="Proteomes" id="UP000009170"/>
    </source>
</evidence>
<comment type="caution">
    <text evidence="14">The sequence shown here is derived from an EMBL/GenBank/DDBJ whole genome shotgun (WGS) entry which is preliminary data.</text>
</comment>
<dbReference type="RefSeq" id="XP_003083353.2">
    <property type="nucleotide sequence ID" value="XM_003083305.2"/>
</dbReference>
<sequence length="305" mass="34535">MANARCEAWDDDERAFEALRARCRELERRAMTIANDAMSTTTTVDEARMGDARACLRDARAIVEEMREIMRDAHDGERKSKMSHAVTERSEALENTRGILRHAALERAAQERKRINEERDALLLGSGTSEMDRIKASGAMAISSEATEGLRRARQMMATELEKGEKTLAALEESTATMERTGVEYSNQHAKLKSGRRLITTIERQTIMDKVILWFGFSMFLLVVIHILWKRTPLIARFHPLYRSKVKALESVTEVVVDSNSKLVEEIPLEALEAEKKMSPNPEIAFEGEDDPYAVRVDPAAREEL</sequence>
<dbReference type="GeneID" id="9830732"/>
<evidence type="ECO:0000256" key="5">
    <source>
        <dbReference type="ARBA" id="ARBA00022892"/>
    </source>
</evidence>
<dbReference type="PANTHER" id="PTHR12825">
    <property type="entry name" value="BNIP1-RELATED"/>
    <property type="match status" value="1"/>
</dbReference>
<dbReference type="PANTHER" id="PTHR12825:SF0">
    <property type="entry name" value="VESICLE TRANSPORT PROTEIN SEC20"/>
    <property type="match status" value="1"/>
</dbReference>
<accession>A0A096PAS0</accession>
<keyword evidence="7 10" id="KW-0175">Coiled coil</keyword>
<evidence type="ECO:0000256" key="1">
    <source>
        <dbReference type="ARBA" id="ARBA00004163"/>
    </source>
</evidence>
<keyword evidence="2" id="KW-0813">Transport</keyword>
<evidence type="ECO:0000259" key="13">
    <source>
        <dbReference type="Pfam" id="PF03908"/>
    </source>
</evidence>
<name>A0A096PAS0_OSTTA</name>
<reference evidence="15" key="1">
    <citation type="journal article" date="2006" name="Proc. Natl. Acad. Sci. U.S.A.">
        <title>Genome analysis of the smallest free-living eukaryote Ostreococcus tauri unveils many unique features.</title>
        <authorList>
            <person name="Derelle E."/>
            <person name="Ferraz C."/>
            <person name="Rombauts S."/>
            <person name="Rouze P."/>
            <person name="Worden A.Z."/>
            <person name="Robbens S."/>
            <person name="Partensky F."/>
            <person name="Degroeve S."/>
            <person name="Echeynie S."/>
            <person name="Cooke R."/>
            <person name="Saeys Y."/>
            <person name="Wuyts J."/>
            <person name="Jabbari K."/>
            <person name="Bowler C."/>
            <person name="Panaud O."/>
            <person name="Piegu B."/>
            <person name="Ball S.G."/>
            <person name="Ral J.-P."/>
            <person name="Bouget F.-Y."/>
            <person name="Piganeau G."/>
            <person name="De Baets B."/>
            <person name="Picard A."/>
            <person name="Delseny M."/>
            <person name="Demaille J."/>
            <person name="Van de Peer Y."/>
            <person name="Moreau H."/>
        </authorList>
    </citation>
    <scope>NUCLEOTIDE SEQUENCE [LARGE SCALE GENOMIC DNA]</scope>
    <source>
        <strain evidence="15">OTTH 0595 / CCAP 157/2 / RCC745</strain>
    </source>
</reference>
<keyword evidence="6 12" id="KW-1133">Transmembrane helix</keyword>
<dbReference type="KEGG" id="ota:OT_ostta15g02030"/>
<evidence type="ECO:0000256" key="11">
    <source>
        <dbReference type="SAM" id="MobiDB-lite"/>
    </source>
</evidence>
<keyword evidence="15" id="KW-1185">Reference proteome</keyword>
<evidence type="ECO:0000256" key="3">
    <source>
        <dbReference type="ARBA" id="ARBA00022692"/>
    </source>
</evidence>
<evidence type="ECO:0000256" key="2">
    <source>
        <dbReference type="ARBA" id="ARBA00022448"/>
    </source>
</evidence>
<evidence type="ECO:0000256" key="8">
    <source>
        <dbReference type="ARBA" id="ARBA00023136"/>
    </source>
</evidence>
<evidence type="ECO:0000256" key="9">
    <source>
        <dbReference type="ARBA" id="ARBA00037934"/>
    </source>
</evidence>
<dbReference type="EMBL" id="CAID01000015">
    <property type="protein sequence ID" value="CEG01809.1"/>
    <property type="molecule type" value="Genomic_DNA"/>
</dbReference>
<dbReference type="Proteomes" id="UP000009170">
    <property type="component" value="Unassembled WGS sequence"/>
</dbReference>
<keyword evidence="5" id="KW-0931">ER-Golgi transport</keyword>
<dbReference type="STRING" id="70448.A0A096PAS0"/>
<keyword evidence="4" id="KW-0256">Endoplasmic reticulum</keyword>
<dbReference type="OrthoDB" id="498903at2759"/>
<dbReference type="Pfam" id="PF03908">
    <property type="entry name" value="Sec20"/>
    <property type="match status" value="1"/>
</dbReference>
<keyword evidence="3 12" id="KW-0812">Transmembrane</keyword>
<evidence type="ECO:0000256" key="7">
    <source>
        <dbReference type="ARBA" id="ARBA00023054"/>
    </source>
</evidence>
<feature type="region of interest" description="Disordered" evidence="11">
    <location>
        <begin position="280"/>
        <end position="305"/>
    </location>
</feature>
<feature type="domain" description="Sec20 C-terminal" evidence="13">
    <location>
        <begin position="144"/>
        <end position="231"/>
    </location>
</feature>
<reference evidence="14 15" key="2">
    <citation type="journal article" date="2014" name="BMC Genomics">
        <title>An improved genome of the model marine alga Ostreococcus tauri unfolds by assessing Illumina de novo assemblies.</title>
        <authorList>
            <person name="Blanc-Mathieu R."/>
            <person name="Verhelst B."/>
            <person name="Derelle E."/>
            <person name="Rombauts S."/>
            <person name="Bouget F.Y."/>
            <person name="Carre I."/>
            <person name="Chateau A."/>
            <person name="Eyre-Walker A."/>
            <person name="Grimsley N."/>
            <person name="Moreau H."/>
            <person name="Piegu B."/>
            <person name="Rivals E."/>
            <person name="Schackwitz W."/>
            <person name="Van de Peer Y."/>
            <person name="Piganeau G."/>
        </authorList>
    </citation>
    <scope>NUCLEOTIDE SEQUENCE [LARGE SCALE GENOMIC DNA]</scope>
    <source>
        <strain evidence="15">OTTH 0595 / CCAP 157/2 / RCC745</strain>
    </source>
</reference>
<comment type="subcellular location">
    <subcellularLocation>
        <location evidence="1">Endoplasmic reticulum membrane</location>
        <topology evidence="1">Single-pass type IV membrane protein</topology>
    </subcellularLocation>
</comment>
<feature type="transmembrane region" description="Helical" evidence="12">
    <location>
        <begin position="211"/>
        <end position="229"/>
    </location>
</feature>
<evidence type="ECO:0000256" key="12">
    <source>
        <dbReference type="SAM" id="Phobius"/>
    </source>
</evidence>
<organism evidence="14 15">
    <name type="scientific">Ostreococcus tauri</name>
    <name type="common">Marine green alga</name>
    <dbReference type="NCBI Taxonomy" id="70448"/>
    <lineage>
        <taxon>Eukaryota</taxon>
        <taxon>Viridiplantae</taxon>
        <taxon>Chlorophyta</taxon>
        <taxon>Mamiellophyceae</taxon>
        <taxon>Mamiellales</taxon>
        <taxon>Bathycoccaceae</taxon>
        <taxon>Ostreococcus</taxon>
    </lineage>
</organism>
<gene>
    <name evidence="14" type="ORF">OT_ostta15g02030</name>
</gene>
<dbReference type="GO" id="GO:0031201">
    <property type="term" value="C:SNARE complex"/>
    <property type="evidence" value="ECO:0007669"/>
    <property type="project" value="TreeGrafter"/>
</dbReference>
<protein>
    <submittedName>
        <fullName evidence="14">Sec20</fullName>
    </submittedName>
</protein>
<dbReference type="GO" id="GO:0005484">
    <property type="term" value="F:SNAP receptor activity"/>
    <property type="evidence" value="ECO:0007669"/>
    <property type="project" value="InterPro"/>
</dbReference>
<evidence type="ECO:0000256" key="6">
    <source>
        <dbReference type="ARBA" id="ARBA00022989"/>
    </source>
</evidence>
<evidence type="ECO:0000313" key="14">
    <source>
        <dbReference type="EMBL" id="CEG01809.1"/>
    </source>
</evidence>
<dbReference type="InParanoid" id="A0A096PAS0"/>
<feature type="coiled-coil region" evidence="10">
    <location>
        <begin position="154"/>
        <end position="181"/>
    </location>
</feature>
<dbReference type="GO" id="GO:0005789">
    <property type="term" value="C:endoplasmic reticulum membrane"/>
    <property type="evidence" value="ECO:0007669"/>
    <property type="project" value="UniProtKB-SubCell"/>
</dbReference>
<keyword evidence="8 12" id="KW-0472">Membrane</keyword>
<dbReference type="InterPro" id="IPR056173">
    <property type="entry name" value="Sec20_C"/>
</dbReference>
<comment type="similarity">
    <text evidence="9">Belongs to the SEC20 family.</text>
</comment>
<evidence type="ECO:0000256" key="10">
    <source>
        <dbReference type="SAM" id="Coils"/>
    </source>
</evidence>